<dbReference type="SUPFAM" id="SSF88946">
    <property type="entry name" value="Sigma2 domain of RNA polymerase sigma factors"/>
    <property type="match status" value="1"/>
</dbReference>
<dbReference type="EMBL" id="JACHIG010000001">
    <property type="protein sequence ID" value="MBB5030989.1"/>
    <property type="molecule type" value="Genomic_DNA"/>
</dbReference>
<evidence type="ECO:0000259" key="5">
    <source>
        <dbReference type="Pfam" id="PF04542"/>
    </source>
</evidence>
<dbReference type="InterPro" id="IPR039425">
    <property type="entry name" value="RNA_pol_sigma-70-like"/>
</dbReference>
<keyword evidence="8" id="KW-1185">Reference proteome</keyword>
<evidence type="ECO:0000256" key="2">
    <source>
        <dbReference type="ARBA" id="ARBA00023015"/>
    </source>
</evidence>
<dbReference type="InterPro" id="IPR013324">
    <property type="entry name" value="RNA_pol_sigma_r3/r4-like"/>
</dbReference>
<dbReference type="Pfam" id="PF04542">
    <property type="entry name" value="Sigma70_r2"/>
    <property type="match status" value="1"/>
</dbReference>
<proteinExistence type="inferred from homology"/>
<feature type="domain" description="RNA polymerase sigma-70 region 2" evidence="5">
    <location>
        <begin position="13"/>
        <end position="77"/>
    </location>
</feature>
<dbReference type="GO" id="GO:0006352">
    <property type="term" value="P:DNA-templated transcription initiation"/>
    <property type="evidence" value="ECO:0007669"/>
    <property type="project" value="InterPro"/>
</dbReference>
<feature type="domain" description="RNA polymerase sigma factor 70 region 4 type 2" evidence="6">
    <location>
        <begin position="108"/>
        <end position="159"/>
    </location>
</feature>
<name>A0A7W7Y7F3_9BACT</name>
<evidence type="ECO:0000256" key="1">
    <source>
        <dbReference type="ARBA" id="ARBA00010641"/>
    </source>
</evidence>
<dbReference type="InterPro" id="IPR014284">
    <property type="entry name" value="RNA_pol_sigma-70_dom"/>
</dbReference>
<dbReference type="NCBIfam" id="TIGR02937">
    <property type="entry name" value="sigma70-ECF"/>
    <property type="match status" value="1"/>
</dbReference>
<evidence type="ECO:0000313" key="8">
    <source>
        <dbReference type="Proteomes" id="UP000590740"/>
    </source>
</evidence>
<evidence type="ECO:0000313" key="7">
    <source>
        <dbReference type="EMBL" id="MBB5030989.1"/>
    </source>
</evidence>
<dbReference type="InterPro" id="IPR007627">
    <property type="entry name" value="RNA_pol_sigma70_r2"/>
</dbReference>
<dbReference type="Gene3D" id="1.10.1740.10">
    <property type="match status" value="1"/>
</dbReference>
<accession>A0A7W7Y7F3</accession>
<gene>
    <name evidence="7" type="ORF">HNQ65_000543</name>
</gene>
<dbReference type="InterPro" id="IPR013325">
    <property type="entry name" value="RNA_pol_sigma_r2"/>
</dbReference>
<protein>
    <submittedName>
        <fullName evidence="7">RNA polymerase sigma-70 factor (ECF subfamily)</fullName>
    </submittedName>
</protein>
<dbReference type="GO" id="GO:0003677">
    <property type="term" value="F:DNA binding"/>
    <property type="evidence" value="ECO:0007669"/>
    <property type="project" value="InterPro"/>
</dbReference>
<dbReference type="InterPro" id="IPR036388">
    <property type="entry name" value="WH-like_DNA-bd_sf"/>
</dbReference>
<dbReference type="AlphaFoldDB" id="A0A7W7Y7F3"/>
<dbReference type="Pfam" id="PF08281">
    <property type="entry name" value="Sigma70_r4_2"/>
    <property type="match status" value="1"/>
</dbReference>
<keyword evidence="3" id="KW-0731">Sigma factor</keyword>
<organism evidence="7 8">
    <name type="scientific">Prosthecobacter vanneervenii</name>
    <dbReference type="NCBI Taxonomy" id="48466"/>
    <lineage>
        <taxon>Bacteria</taxon>
        <taxon>Pseudomonadati</taxon>
        <taxon>Verrucomicrobiota</taxon>
        <taxon>Verrucomicrobiia</taxon>
        <taxon>Verrucomicrobiales</taxon>
        <taxon>Verrucomicrobiaceae</taxon>
        <taxon>Prosthecobacter</taxon>
    </lineage>
</organism>
<keyword evidence="4" id="KW-0804">Transcription</keyword>
<evidence type="ECO:0000259" key="6">
    <source>
        <dbReference type="Pfam" id="PF08281"/>
    </source>
</evidence>
<comment type="caution">
    <text evidence="7">The sequence shown here is derived from an EMBL/GenBank/DDBJ whole genome shotgun (WGS) entry which is preliminary data.</text>
</comment>
<evidence type="ECO:0000256" key="4">
    <source>
        <dbReference type="ARBA" id="ARBA00023163"/>
    </source>
</evidence>
<dbReference type="RefSeq" id="WP_184337936.1">
    <property type="nucleotide sequence ID" value="NZ_JACHIG010000001.1"/>
</dbReference>
<dbReference type="GO" id="GO:0016987">
    <property type="term" value="F:sigma factor activity"/>
    <property type="evidence" value="ECO:0007669"/>
    <property type="project" value="UniProtKB-KW"/>
</dbReference>
<comment type="similarity">
    <text evidence="1">Belongs to the sigma-70 factor family. ECF subfamily.</text>
</comment>
<dbReference type="PANTHER" id="PTHR43133">
    <property type="entry name" value="RNA POLYMERASE ECF-TYPE SIGMA FACTO"/>
    <property type="match status" value="1"/>
</dbReference>
<dbReference type="PANTHER" id="PTHR43133:SF51">
    <property type="entry name" value="RNA POLYMERASE SIGMA FACTOR"/>
    <property type="match status" value="1"/>
</dbReference>
<dbReference type="SUPFAM" id="SSF88659">
    <property type="entry name" value="Sigma3 and sigma4 domains of RNA polymerase sigma factors"/>
    <property type="match status" value="1"/>
</dbReference>
<reference evidence="7 8" key="1">
    <citation type="submission" date="2020-08" db="EMBL/GenBank/DDBJ databases">
        <title>Genomic Encyclopedia of Type Strains, Phase IV (KMG-IV): sequencing the most valuable type-strain genomes for metagenomic binning, comparative biology and taxonomic classification.</title>
        <authorList>
            <person name="Goeker M."/>
        </authorList>
    </citation>
    <scope>NUCLEOTIDE SEQUENCE [LARGE SCALE GENOMIC DNA]</scope>
    <source>
        <strain evidence="7 8">DSM 12252</strain>
    </source>
</reference>
<dbReference type="InterPro" id="IPR013249">
    <property type="entry name" value="RNA_pol_sigma70_r4_t2"/>
</dbReference>
<keyword evidence="2" id="KW-0805">Transcription regulation</keyword>
<dbReference type="Gene3D" id="1.10.10.10">
    <property type="entry name" value="Winged helix-like DNA-binding domain superfamily/Winged helix DNA-binding domain"/>
    <property type="match status" value="1"/>
</dbReference>
<sequence>MSDSHDLFLETLQRYERPLIRYAHGYTSDLEDARDIVQDVFVKLSQHIATLDKERLAPWLFTVCRNRALDHQRKHQRLVVMETETLDLETSADPAPNDAMEQRETATALRELIETLPVRQREAVRLKFIAGLDYQQISAAMQTSIGNVGYLIHHGVAALKTKWQALEQPQAARLKPALA</sequence>
<dbReference type="Proteomes" id="UP000590740">
    <property type="component" value="Unassembled WGS sequence"/>
</dbReference>
<evidence type="ECO:0000256" key="3">
    <source>
        <dbReference type="ARBA" id="ARBA00023082"/>
    </source>
</evidence>